<evidence type="ECO:0000313" key="2">
    <source>
        <dbReference type="Proteomes" id="UP000250462"/>
    </source>
</evidence>
<sequence length="138" mass="15432">EEQQYTVVLDTDSFGVIATFEDRLLLTSPHGVWLGNDEFITYSEVDVYLAIIQVDVSTGHCRERLIPDPLTDGYIGGSNGRLVESSEWLRGTDTTQVYTSNLDGSDRQLFITLRLKADVNRVDIPRGRVLGTDSHART</sequence>
<keyword evidence="2" id="KW-1185">Reference proteome</keyword>
<protein>
    <submittedName>
        <fullName evidence="1">Uncharacterized protein</fullName>
    </submittedName>
</protein>
<organism evidence="1 2">
    <name type="scientific">Phytoactinopolyspora halophila</name>
    <dbReference type="NCBI Taxonomy" id="1981511"/>
    <lineage>
        <taxon>Bacteria</taxon>
        <taxon>Bacillati</taxon>
        <taxon>Actinomycetota</taxon>
        <taxon>Actinomycetes</taxon>
        <taxon>Jiangellales</taxon>
        <taxon>Jiangellaceae</taxon>
        <taxon>Phytoactinopolyspora</taxon>
    </lineage>
</organism>
<gene>
    <name evidence="1" type="ORF">DPM12_14450</name>
</gene>
<accession>A0A329QLI5</accession>
<dbReference type="RefSeq" id="WP_211658995.1">
    <property type="nucleotide sequence ID" value="NZ_QMIG01000015.1"/>
</dbReference>
<dbReference type="AlphaFoldDB" id="A0A329QLI5"/>
<name>A0A329QLI5_9ACTN</name>
<dbReference type="Proteomes" id="UP000250462">
    <property type="component" value="Unassembled WGS sequence"/>
</dbReference>
<proteinExistence type="predicted"/>
<dbReference type="EMBL" id="QMIG01000015">
    <property type="protein sequence ID" value="RAW12579.1"/>
    <property type="molecule type" value="Genomic_DNA"/>
</dbReference>
<comment type="caution">
    <text evidence="1">The sequence shown here is derived from an EMBL/GenBank/DDBJ whole genome shotgun (WGS) entry which is preliminary data.</text>
</comment>
<feature type="non-terminal residue" evidence="1">
    <location>
        <position position="1"/>
    </location>
</feature>
<reference evidence="1 2" key="1">
    <citation type="submission" date="2018-06" db="EMBL/GenBank/DDBJ databases">
        <title>Phytoactinopolyspora halophila sp. nov., a novel halophilic actinomycete isolated from a saline soil in China.</title>
        <authorList>
            <person name="Tang S.-K."/>
        </authorList>
    </citation>
    <scope>NUCLEOTIDE SEQUENCE [LARGE SCALE GENOMIC DNA]</scope>
    <source>
        <strain evidence="1 2">YIM 96934</strain>
    </source>
</reference>
<evidence type="ECO:0000313" key="1">
    <source>
        <dbReference type="EMBL" id="RAW12579.1"/>
    </source>
</evidence>